<keyword evidence="5" id="KW-0648">Protein biosynthesis</keyword>
<dbReference type="GO" id="GO:0005829">
    <property type="term" value="C:cytosol"/>
    <property type="evidence" value="ECO:0007669"/>
    <property type="project" value="UniProtKB-SubCell"/>
</dbReference>
<feature type="region of interest" description="Disordered" evidence="10">
    <location>
        <begin position="113"/>
        <end position="209"/>
    </location>
</feature>
<keyword evidence="3" id="KW-0963">Cytoplasm</keyword>
<evidence type="ECO:0000256" key="1">
    <source>
        <dbReference type="ARBA" id="ARBA00004514"/>
    </source>
</evidence>
<evidence type="ECO:0000313" key="11">
    <source>
        <dbReference type="EMBL" id="JAA67920.1"/>
    </source>
</evidence>
<dbReference type="InterPro" id="IPR000649">
    <property type="entry name" value="IF-2B-related"/>
</dbReference>
<evidence type="ECO:0000256" key="4">
    <source>
        <dbReference type="ARBA" id="ARBA00022540"/>
    </source>
</evidence>
<dbReference type="InterPro" id="IPR037171">
    <property type="entry name" value="NagB/RpiA_transferase-like"/>
</dbReference>
<evidence type="ECO:0000256" key="6">
    <source>
        <dbReference type="ARBA" id="ARBA00044147"/>
    </source>
</evidence>
<organism evidence="11">
    <name type="scientific">Ixodes ricinus</name>
    <name type="common">Common tick</name>
    <name type="synonym">Acarus ricinus</name>
    <dbReference type="NCBI Taxonomy" id="34613"/>
    <lineage>
        <taxon>Eukaryota</taxon>
        <taxon>Metazoa</taxon>
        <taxon>Ecdysozoa</taxon>
        <taxon>Arthropoda</taxon>
        <taxon>Chelicerata</taxon>
        <taxon>Arachnida</taxon>
        <taxon>Acari</taxon>
        <taxon>Parasitiformes</taxon>
        <taxon>Ixodida</taxon>
        <taxon>Ixodoidea</taxon>
        <taxon>Ixodidae</taxon>
        <taxon>Ixodinae</taxon>
        <taxon>Ixodes</taxon>
    </lineage>
</organism>
<evidence type="ECO:0000256" key="3">
    <source>
        <dbReference type="ARBA" id="ARBA00022490"/>
    </source>
</evidence>
<dbReference type="PANTHER" id="PTHR10233">
    <property type="entry name" value="TRANSLATION INITIATION FACTOR EIF-2B"/>
    <property type="match status" value="1"/>
</dbReference>
<dbReference type="SUPFAM" id="SSF100950">
    <property type="entry name" value="NagB/RpiA/CoA transferase-like"/>
    <property type="match status" value="1"/>
</dbReference>
<evidence type="ECO:0000256" key="2">
    <source>
        <dbReference type="ARBA" id="ARBA00007251"/>
    </source>
</evidence>
<dbReference type="PANTHER" id="PTHR10233:SF14">
    <property type="entry name" value="TRANSLATION INITIATION FACTOR EIF-2B SUBUNIT DELTA"/>
    <property type="match status" value="1"/>
</dbReference>
<keyword evidence="4 11" id="KW-0396">Initiation factor</keyword>
<evidence type="ECO:0000256" key="10">
    <source>
        <dbReference type="SAM" id="MobiDB-lite"/>
    </source>
</evidence>
<sequence>MKASVENVSKKSSKKNKDCNGPQAAAGSASDGRKQQQTKPAGESQKLAMNRVEVSEVLSKGDAASAMRAEPTVKSAAKEQETGNDANSAVEKTKAQLKAERRAAFEAQKAAQLVAQKNEEKEAGGKSKADLRAERRALQEAQRAAKMQTAVKPGKEPGSEESAAGISAPPKKPVTGQASSNANVEGKASRQDQPQDAAKKVAKKSTGEARKQKELHLLSHLVQNPGTVDHLRSYGLSGSQIHPAVLRIGLQMAEGVVTGSNSRCTKMLCAFRSVIRDYTCHANKRISQDIREQLDCDIKFLKECRPLSVSMQNAITFLKGQISEIQDTEAAEKVKEKPVESIDKFIYEELCLAKKQITYEAQKKILHGDVILTYSSSSLVKSVLKTAHESGTNFRVVIADSRPKLEGREMCDYLSGLGINCTYILINAVSYIMREVTKVMLGAHSLLANGYVMSRIGSSQIALVAKAKNVPVLVCCETYKFSERVHTDSFVSNELGATAELLTSLPPDIKGDDLKDSPFLTLLNLMYDVTPPQFVDMVITEKGILPCTSVPVVLRMRNAAGQ</sequence>
<evidence type="ECO:0000256" key="5">
    <source>
        <dbReference type="ARBA" id="ARBA00022917"/>
    </source>
</evidence>
<comment type="subunit">
    <text evidence="8">Component of the translation initiation factor 2B (eIF2B) complex which is a heterodecamer of two sets of five different subunits: alpha, beta, gamma, delta and epsilon. Subunits alpha, beta and delta comprise a regulatory subcomplex and subunits epsilon and gamma comprise a catalytic subcomplex. Within the complex, the hexameric regulatory complex resides at the center, with the two heterodimeric catalytic subcomplexes bound on opposite sides.</text>
</comment>
<dbReference type="Pfam" id="PF01008">
    <property type="entry name" value="IF-2B"/>
    <property type="match status" value="1"/>
</dbReference>
<feature type="region of interest" description="Disordered" evidence="10">
    <location>
        <begin position="1"/>
        <end position="95"/>
    </location>
</feature>
<comment type="similarity">
    <text evidence="2 9">Belongs to the eIF-2B alpha/beta/delta subunits family.</text>
</comment>
<protein>
    <recommendedName>
        <fullName evidence="6">Translation initiation factor eIF2B subunit delta</fullName>
    </recommendedName>
    <alternativeName>
        <fullName evidence="7">eIF2B GDP-GTP exchange factor subunit delta</fullName>
    </alternativeName>
</protein>
<dbReference type="Gene3D" id="3.40.50.10470">
    <property type="entry name" value="Translation initiation factor eif-2b, domain 2"/>
    <property type="match status" value="1"/>
</dbReference>
<evidence type="ECO:0000256" key="9">
    <source>
        <dbReference type="RuleBase" id="RU003814"/>
    </source>
</evidence>
<reference evidence="11" key="1">
    <citation type="submission" date="2012-12" db="EMBL/GenBank/DDBJ databases">
        <title>Identification and characterization of a phenylalanine ammonia-lyase gene family in Isatis indigotica Fort.</title>
        <authorList>
            <person name="Liu Q."/>
            <person name="Chen J."/>
            <person name="Zhou X."/>
            <person name="Di P."/>
            <person name="Xiao Y."/>
            <person name="Xuan H."/>
            <person name="Zhang L."/>
            <person name="Chen W."/>
        </authorList>
    </citation>
    <scope>NUCLEOTIDE SEQUENCE</scope>
    <source>
        <tissue evidence="11">Salivary gland</tissue>
    </source>
</reference>
<evidence type="ECO:0000256" key="7">
    <source>
        <dbReference type="ARBA" id="ARBA00044356"/>
    </source>
</evidence>
<feature type="compositionally biased region" description="Basic and acidic residues" evidence="10">
    <location>
        <begin position="117"/>
        <end position="138"/>
    </location>
</feature>
<dbReference type="AlphaFoldDB" id="A0A0K8R9U8"/>
<proteinExistence type="evidence at transcript level"/>
<dbReference type="EMBL" id="GADI01005888">
    <property type="protein sequence ID" value="JAA67920.1"/>
    <property type="molecule type" value="mRNA"/>
</dbReference>
<accession>A0A0K8R9U8</accession>
<dbReference type="InterPro" id="IPR042529">
    <property type="entry name" value="IF_2B-like_C"/>
</dbReference>
<name>A0A0K8R9U8_IXORI</name>
<comment type="subcellular location">
    <subcellularLocation>
        <location evidence="1">Cytoplasm</location>
        <location evidence="1">Cytosol</location>
    </subcellularLocation>
</comment>
<evidence type="ECO:0000256" key="8">
    <source>
        <dbReference type="ARBA" id="ARBA00046432"/>
    </source>
</evidence>
<dbReference type="GO" id="GO:0003743">
    <property type="term" value="F:translation initiation factor activity"/>
    <property type="evidence" value="ECO:0007669"/>
    <property type="project" value="UniProtKB-KW"/>
</dbReference>